<dbReference type="PROSITE" id="PS50234">
    <property type="entry name" value="VWFA"/>
    <property type="match status" value="1"/>
</dbReference>
<dbReference type="InterPro" id="IPR036465">
    <property type="entry name" value="vWFA_dom_sf"/>
</dbReference>
<dbReference type="InterPro" id="IPR002035">
    <property type="entry name" value="VWF_A"/>
</dbReference>
<comment type="caution">
    <text evidence="7">The sequence shown here is derived from an EMBL/GenBank/DDBJ whole genome shotgun (WGS) entry which is preliminary data.</text>
</comment>
<gene>
    <name evidence="7" type="ORF">P0M35_12020</name>
</gene>
<dbReference type="Proteomes" id="UP001221302">
    <property type="component" value="Unassembled WGS sequence"/>
</dbReference>
<dbReference type="SMART" id="SM00327">
    <property type="entry name" value="VWA"/>
    <property type="match status" value="1"/>
</dbReference>
<evidence type="ECO:0000256" key="4">
    <source>
        <dbReference type="ARBA" id="ARBA00023136"/>
    </source>
</evidence>
<sequence>MIRFAHPQILYLLIFIPLLILLFWWNKKSQKEILKNFISENLFKEIIPEKNNFKELLKFILVMIALTFVILGVANPQIGTKIEETKQIGIDVYILLDVSKSMAAEDIKPNRLEKAKYEISKLMQKLNGDRIGLIVFAGQAYIQFPLTSDYSAANLFLNAVDFNTVPQPGTNIGAALDLALRSFKYDDPTNKTIVLITDGEDHEGNIDSAISEANSKNVSIYAIGLGSSSGTPIPQYNESGVQVGYKKDNQGQIVLTKLDEETLKKITEQANGKYYRGTNTDDELDKIYNDLAKIQESEYGSKRITDYEDKFYWFLIPAIFLLLIEFRITSKKTKWIEKLEELRKGEIR</sequence>
<feature type="transmembrane region" description="Helical" evidence="5">
    <location>
        <begin position="6"/>
        <end position="25"/>
    </location>
</feature>
<dbReference type="PANTHER" id="PTHR22550:SF5">
    <property type="entry name" value="LEUCINE ZIPPER PROTEIN 4"/>
    <property type="match status" value="1"/>
</dbReference>
<dbReference type="AlphaFoldDB" id="A0AAE3NXQ1"/>
<feature type="domain" description="VWFA" evidence="6">
    <location>
        <begin position="91"/>
        <end position="291"/>
    </location>
</feature>
<dbReference type="EMBL" id="JARGDL010000020">
    <property type="protein sequence ID" value="MDF1612881.1"/>
    <property type="molecule type" value="Genomic_DNA"/>
</dbReference>
<evidence type="ECO:0000313" key="7">
    <source>
        <dbReference type="EMBL" id="MDF1612881.1"/>
    </source>
</evidence>
<accession>A0AAE3NXQ1</accession>
<organism evidence="7 8">
    <name type="scientific">Stygiobacter electus</name>
    <dbReference type="NCBI Taxonomy" id="3032292"/>
    <lineage>
        <taxon>Bacteria</taxon>
        <taxon>Pseudomonadati</taxon>
        <taxon>Ignavibacteriota</taxon>
        <taxon>Ignavibacteria</taxon>
        <taxon>Ignavibacteriales</taxon>
        <taxon>Melioribacteraceae</taxon>
        <taxon>Stygiobacter</taxon>
    </lineage>
</organism>
<reference evidence="7" key="1">
    <citation type="submission" date="2023-03" db="EMBL/GenBank/DDBJ databases">
        <title>Stygiobacter electus gen. nov., sp. nov., facultatively anaerobic thermotolerant bacterium of the class Ignavibacteria from a well of Yessentuki mineral water deposit.</title>
        <authorList>
            <person name="Podosokorskaya O.A."/>
            <person name="Elcheninov A.G."/>
            <person name="Petrova N.F."/>
            <person name="Zavarzina D.G."/>
            <person name="Kublanov I.V."/>
            <person name="Merkel A.Y."/>
        </authorList>
    </citation>
    <scope>NUCLEOTIDE SEQUENCE</scope>
    <source>
        <strain evidence="7">09-Me</strain>
    </source>
</reference>
<dbReference type="PRINTS" id="PR00453">
    <property type="entry name" value="VWFADOMAIN"/>
</dbReference>
<keyword evidence="4 5" id="KW-0472">Membrane</keyword>
<evidence type="ECO:0000256" key="2">
    <source>
        <dbReference type="ARBA" id="ARBA00022692"/>
    </source>
</evidence>
<evidence type="ECO:0000256" key="3">
    <source>
        <dbReference type="ARBA" id="ARBA00022989"/>
    </source>
</evidence>
<dbReference type="Pfam" id="PF00092">
    <property type="entry name" value="VWA"/>
    <property type="match status" value="1"/>
</dbReference>
<dbReference type="InterPro" id="IPR050768">
    <property type="entry name" value="UPF0353/GerABKA_families"/>
</dbReference>
<evidence type="ECO:0000313" key="8">
    <source>
        <dbReference type="Proteomes" id="UP001221302"/>
    </source>
</evidence>
<evidence type="ECO:0000259" key="6">
    <source>
        <dbReference type="PROSITE" id="PS50234"/>
    </source>
</evidence>
<dbReference type="RefSeq" id="WP_321536652.1">
    <property type="nucleotide sequence ID" value="NZ_JARGDL010000020.1"/>
</dbReference>
<evidence type="ECO:0000256" key="1">
    <source>
        <dbReference type="ARBA" id="ARBA00022475"/>
    </source>
</evidence>
<protein>
    <submittedName>
        <fullName evidence="7">VWA domain-containing protein</fullName>
    </submittedName>
</protein>
<proteinExistence type="predicted"/>
<dbReference type="PANTHER" id="PTHR22550">
    <property type="entry name" value="SPORE GERMINATION PROTEIN"/>
    <property type="match status" value="1"/>
</dbReference>
<feature type="transmembrane region" description="Helical" evidence="5">
    <location>
        <begin position="311"/>
        <end position="328"/>
    </location>
</feature>
<keyword evidence="1" id="KW-1003">Cell membrane</keyword>
<evidence type="ECO:0000256" key="5">
    <source>
        <dbReference type="SAM" id="Phobius"/>
    </source>
</evidence>
<keyword evidence="3 5" id="KW-1133">Transmembrane helix</keyword>
<keyword evidence="8" id="KW-1185">Reference proteome</keyword>
<name>A0AAE3NXQ1_9BACT</name>
<dbReference type="InterPro" id="IPR024163">
    <property type="entry name" value="Aerotolerance_reg_N"/>
</dbReference>
<dbReference type="Pfam" id="PF07584">
    <property type="entry name" value="BatA"/>
    <property type="match status" value="1"/>
</dbReference>
<dbReference type="Gene3D" id="3.40.50.410">
    <property type="entry name" value="von Willebrand factor, type A domain"/>
    <property type="match status" value="1"/>
</dbReference>
<dbReference type="SUPFAM" id="SSF53300">
    <property type="entry name" value="vWA-like"/>
    <property type="match status" value="1"/>
</dbReference>
<feature type="transmembrane region" description="Helical" evidence="5">
    <location>
        <begin position="56"/>
        <end position="74"/>
    </location>
</feature>
<keyword evidence="2 5" id="KW-0812">Transmembrane</keyword>